<name>A0A165L770_EXIGL</name>
<evidence type="ECO:0000313" key="2">
    <source>
        <dbReference type="EMBL" id="KZV97451.1"/>
    </source>
</evidence>
<gene>
    <name evidence="2" type="ORF">EXIGLDRAFT_366879</name>
</gene>
<dbReference type="InParanoid" id="A0A165L770"/>
<sequence length="92" mass="10383">MIASALVSSHFAYCVAFLSSLASQPITDTVLRMNSFSCQRFVPFHHPYLRMHPDSATHRLSSSRTHVRTQSRIVSSLFPVDLHRSRAVTVLL</sequence>
<dbReference type="AlphaFoldDB" id="A0A165L770"/>
<evidence type="ECO:0000313" key="3">
    <source>
        <dbReference type="Proteomes" id="UP000077266"/>
    </source>
</evidence>
<keyword evidence="3" id="KW-1185">Reference proteome</keyword>
<organism evidence="2 3">
    <name type="scientific">Exidia glandulosa HHB12029</name>
    <dbReference type="NCBI Taxonomy" id="1314781"/>
    <lineage>
        <taxon>Eukaryota</taxon>
        <taxon>Fungi</taxon>
        <taxon>Dikarya</taxon>
        <taxon>Basidiomycota</taxon>
        <taxon>Agaricomycotina</taxon>
        <taxon>Agaricomycetes</taxon>
        <taxon>Auriculariales</taxon>
        <taxon>Exidiaceae</taxon>
        <taxon>Exidia</taxon>
    </lineage>
</organism>
<protein>
    <recommendedName>
        <fullName evidence="4">Secreted protein</fullName>
    </recommendedName>
</protein>
<dbReference type="Proteomes" id="UP000077266">
    <property type="component" value="Unassembled WGS sequence"/>
</dbReference>
<accession>A0A165L770</accession>
<evidence type="ECO:0000256" key="1">
    <source>
        <dbReference type="SAM" id="SignalP"/>
    </source>
</evidence>
<reference evidence="2 3" key="1">
    <citation type="journal article" date="2016" name="Mol. Biol. Evol.">
        <title>Comparative Genomics of Early-Diverging Mushroom-Forming Fungi Provides Insights into the Origins of Lignocellulose Decay Capabilities.</title>
        <authorList>
            <person name="Nagy L.G."/>
            <person name="Riley R."/>
            <person name="Tritt A."/>
            <person name="Adam C."/>
            <person name="Daum C."/>
            <person name="Floudas D."/>
            <person name="Sun H."/>
            <person name="Yadav J.S."/>
            <person name="Pangilinan J."/>
            <person name="Larsson K.H."/>
            <person name="Matsuura K."/>
            <person name="Barry K."/>
            <person name="Labutti K."/>
            <person name="Kuo R."/>
            <person name="Ohm R.A."/>
            <person name="Bhattacharya S.S."/>
            <person name="Shirouzu T."/>
            <person name="Yoshinaga Y."/>
            <person name="Martin F.M."/>
            <person name="Grigoriev I.V."/>
            <person name="Hibbett D.S."/>
        </authorList>
    </citation>
    <scope>NUCLEOTIDE SEQUENCE [LARGE SCALE GENOMIC DNA]</scope>
    <source>
        <strain evidence="2 3">HHB12029</strain>
    </source>
</reference>
<dbReference type="EMBL" id="KV425930">
    <property type="protein sequence ID" value="KZV97451.1"/>
    <property type="molecule type" value="Genomic_DNA"/>
</dbReference>
<feature type="signal peptide" evidence="1">
    <location>
        <begin position="1"/>
        <end position="16"/>
    </location>
</feature>
<proteinExistence type="predicted"/>
<evidence type="ECO:0008006" key="4">
    <source>
        <dbReference type="Google" id="ProtNLM"/>
    </source>
</evidence>
<keyword evidence="1" id="KW-0732">Signal</keyword>
<feature type="chain" id="PRO_5007861562" description="Secreted protein" evidence="1">
    <location>
        <begin position="17"/>
        <end position="92"/>
    </location>
</feature>